<evidence type="ECO:0000256" key="2">
    <source>
        <dbReference type="ARBA" id="ARBA00022730"/>
    </source>
</evidence>
<accession>A0A382YG97</accession>
<dbReference type="GO" id="GO:0015935">
    <property type="term" value="C:small ribosomal subunit"/>
    <property type="evidence" value="ECO:0007669"/>
    <property type="project" value="TreeGrafter"/>
</dbReference>
<organism evidence="7">
    <name type="scientific">marine metagenome</name>
    <dbReference type="NCBI Taxonomy" id="408172"/>
    <lineage>
        <taxon>unclassified sequences</taxon>
        <taxon>metagenomes</taxon>
        <taxon>ecological metagenomes</taxon>
    </lineage>
</organism>
<dbReference type="PANTHER" id="PTHR33398:SF1">
    <property type="entry name" value="SMALL RIBOSOMAL SUBUNIT PROTEIN BS20C"/>
    <property type="match status" value="1"/>
</dbReference>
<dbReference type="GO" id="GO:0006412">
    <property type="term" value="P:translation"/>
    <property type="evidence" value="ECO:0007669"/>
    <property type="project" value="InterPro"/>
</dbReference>
<sequence>MANSPQARKRARQETQHRARNMAQRAAMRTHVKKYLKSIDGSDIEVAEKDYRIAVSQVDRAARRGLHHRNKAARLKSRLNARLKSAVTPT</sequence>
<dbReference type="NCBIfam" id="TIGR00029">
    <property type="entry name" value="S20"/>
    <property type="match status" value="1"/>
</dbReference>
<comment type="similarity">
    <text evidence="1">Belongs to the bacterial ribosomal protein bS20 family.</text>
</comment>
<protein>
    <recommendedName>
        <fullName evidence="8">30S ribosomal protein S20</fullName>
    </recommendedName>
</protein>
<dbReference type="AlphaFoldDB" id="A0A382YG97"/>
<evidence type="ECO:0008006" key="8">
    <source>
        <dbReference type="Google" id="ProtNLM"/>
    </source>
</evidence>
<dbReference type="SUPFAM" id="SSF46992">
    <property type="entry name" value="Ribosomal protein S20"/>
    <property type="match status" value="1"/>
</dbReference>
<dbReference type="InterPro" id="IPR036510">
    <property type="entry name" value="Ribosomal_bS20_sf"/>
</dbReference>
<keyword evidence="2" id="KW-0699">rRNA-binding</keyword>
<keyword evidence="4" id="KW-0689">Ribosomal protein</keyword>
<dbReference type="EMBL" id="UINC01175564">
    <property type="protein sequence ID" value="SVD82244.1"/>
    <property type="molecule type" value="Genomic_DNA"/>
</dbReference>
<proteinExistence type="inferred from homology"/>
<dbReference type="GO" id="GO:0003735">
    <property type="term" value="F:structural constituent of ribosome"/>
    <property type="evidence" value="ECO:0007669"/>
    <property type="project" value="InterPro"/>
</dbReference>
<dbReference type="PANTHER" id="PTHR33398">
    <property type="entry name" value="30S RIBOSOMAL PROTEIN S20"/>
    <property type="match status" value="1"/>
</dbReference>
<dbReference type="GO" id="GO:0070181">
    <property type="term" value="F:small ribosomal subunit rRNA binding"/>
    <property type="evidence" value="ECO:0007669"/>
    <property type="project" value="TreeGrafter"/>
</dbReference>
<reference evidence="7" key="1">
    <citation type="submission" date="2018-05" db="EMBL/GenBank/DDBJ databases">
        <authorList>
            <person name="Lanie J.A."/>
            <person name="Ng W.-L."/>
            <person name="Kazmierczak K.M."/>
            <person name="Andrzejewski T.M."/>
            <person name="Davidsen T.M."/>
            <person name="Wayne K.J."/>
            <person name="Tettelin H."/>
            <person name="Glass J.I."/>
            <person name="Rusch D."/>
            <person name="Podicherti R."/>
            <person name="Tsui H.-C.T."/>
            <person name="Winkler M.E."/>
        </authorList>
    </citation>
    <scope>NUCLEOTIDE SEQUENCE</scope>
</reference>
<dbReference type="Pfam" id="PF01649">
    <property type="entry name" value="Ribosomal_S20p"/>
    <property type="match status" value="1"/>
</dbReference>
<dbReference type="InterPro" id="IPR002583">
    <property type="entry name" value="Ribosomal_bS20"/>
</dbReference>
<evidence type="ECO:0000256" key="4">
    <source>
        <dbReference type="ARBA" id="ARBA00022980"/>
    </source>
</evidence>
<keyword evidence="3" id="KW-0694">RNA-binding</keyword>
<name>A0A382YG97_9ZZZZ</name>
<evidence type="ECO:0000256" key="3">
    <source>
        <dbReference type="ARBA" id="ARBA00022884"/>
    </source>
</evidence>
<feature type="region of interest" description="Disordered" evidence="6">
    <location>
        <begin position="1"/>
        <end position="28"/>
    </location>
</feature>
<evidence type="ECO:0000313" key="7">
    <source>
        <dbReference type="EMBL" id="SVD82244.1"/>
    </source>
</evidence>
<dbReference type="Gene3D" id="1.20.58.110">
    <property type="entry name" value="Ribosomal protein S20"/>
    <property type="match status" value="1"/>
</dbReference>
<evidence type="ECO:0000256" key="1">
    <source>
        <dbReference type="ARBA" id="ARBA00007634"/>
    </source>
</evidence>
<keyword evidence="5" id="KW-0687">Ribonucleoprotein</keyword>
<dbReference type="HAMAP" id="MF_00500">
    <property type="entry name" value="Ribosomal_bS20"/>
    <property type="match status" value="1"/>
</dbReference>
<evidence type="ECO:0000256" key="5">
    <source>
        <dbReference type="ARBA" id="ARBA00023274"/>
    </source>
</evidence>
<evidence type="ECO:0000256" key="6">
    <source>
        <dbReference type="SAM" id="MobiDB-lite"/>
    </source>
</evidence>
<gene>
    <name evidence="7" type="ORF">METZ01_LOCUS435098</name>
</gene>
<dbReference type="GO" id="GO:0005829">
    <property type="term" value="C:cytosol"/>
    <property type="evidence" value="ECO:0007669"/>
    <property type="project" value="TreeGrafter"/>
</dbReference>